<comment type="similarity">
    <text evidence="7">Belongs to the TRAFAC class myosin-kinesin ATPase superfamily. Myosin family.</text>
</comment>
<dbReference type="GO" id="GO:0009507">
    <property type="term" value="C:chloroplast"/>
    <property type="evidence" value="ECO:0007669"/>
    <property type="project" value="UniProtKB-SubCell"/>
</dbReference>
<feature type="binding site" evidence="7">
    <location>
        <begin position="179"/>
        <end position="186"/>
    </location>
    <ligand>
        <name>ATP</name>
        <dbReference type="ChEBI" id="CHEBI:30616"/>
    </ligand>
</feature>
<evidence type="ECO:0000313" key="12">
    <source>
        <dbReference type="EnsemblProtists" id="EKX39533"/>
    </source>
</evidence>
<dbReference type="PROSITE" id="PS51456">
    <property type="entry name" value="MYOSIN_MOTOR"/>
    <property type="match status" value="1"/>
</dbReference>
<dbReference type="AlphaFoldDB" id="L1ITH2"/>
<reference evidence="11 13" key="1">
    <citation type="journal article" date="2012" name="Nature">
        <title>Algal genomes reveal evolutionary mosaicism and the fate of nucleomorphs.</title>
        <authorList>
            <consortium name="DOE Joint Genome Institute"/>
            <person name="Curtis B.A."/>
            <person name="Tanifuji G."/>
            <person name="Burki F."/>
            <person name="Gruber A."/>
            <person name="Irimia M."/>
            <person name="Maruyama S."/>
            <person name="Arias M.C."/>
            <person name="Ball S.G."/>
            <person name="Gile G.H."/>
            <person name="Hirakawa Y."/>
            <person name="Hopkins J.F."/>
            <person name="Kuo A."/>
            <person name="Rensing S.A."/>
            <person name="Schmutz J."/>
            <person name="Symeonidi A."/>
            <person name="Elias M."/>
            <person name="Eveleigh R.J."/>
            <person name="Herman E.K."/>
            <person name="Klute M.J."/>
            <person name="Nakayama T."/>
            <person name="Obornik M."/>
            <person name="Reyes-Prieto A."/>
            <person name="Armbrust E.V."/>
            <person name="Aves S.J."/>
            <person name="Beiko R.G."/>
            <person name="Coutinho P."/>
            <person name="Dacks J.B."/>
            <person name="Durnford D.G."/>
            <person name="Fast N.M."/>
            <person name="Green B.R."/>
            <person name="Grisdale C.J."/>
            <person name="Hempel F."/>
            <person name="Henrissat B."/>
            <person name="Hoppner M.P."/>
            <person name="Ishida K."/>
            <person name="Kim E."/>
            <person name="Koreny L."/>
            <person name="Kroth P.G."/>
            <person name="Liu Y."/>
            <person name="Malik S.B."/>
            <person name="Maier U.G."/>
            <person name="McRose D."/>
            <person name="Mock T."/>
            <person name="Neilson J.A."/>
            <person name="Onodera N.T."/>
            <person name="Poole A.M."/>
            <person name="Pritham E.J."/>
            <person name="Richards T.A."/>
            <person name="Rocap G."/>
            <person name="Roy S.W."/>
            <person name="Sarai C."/>
            <person name="Schaack S."/>
            <person name="Shirato S."/>
            <person name="Slamovits C.H."/>
            <person name="Spencer D.F."/>
            <person name="Suzuki S."/>
            <person name="Worden A.Z."/>
            <person name="Zauner S."/>
            <person name="Barry K."/>
            <person name="Bell C."/>
            <person name="Bharti A.K."/>
            <person name="Crow J.A."/>
            <person name="Grimwood J."/>
            <person name="Kramer R."/>
            <person name="Lindquist E."/>
            <person name="Lucas S."/>
            <person name="Salamov A."/>
            <person name="McFadden G.I."/>
            <person name="Lane C.E."/>
            <person name="Keeling P.J."/>
            <person name="Gray M.W."/>
            <person name="Grigoriev I.V."/>
            <person name="Archibald J.M."/>
        </authorList>
    </citation>
    <scope>NUCLEOTIDE SEQUENCE</scope>
    <source>
        <strain evidence="11 13">CCMP2712</strain>
    </source>
</reference>
<dbReference type="InterPro" id="IPR000048">
    <property type="entry name" value="IQ_motif_EF-hand-BS"/>
</dbReference>
<evidence type="ECO:0000256" key="2">
    <source>
        <dbReference type="ARBA" id="ARBA00022741"/>
    </source>
</evidence>
<feature type="domain" description="Myosin motor" evidence="10">
    <location>
        <begin position="86"/>
        <end position="778"/>
    </location>
</feature>
<dbReference type="Proteomes" id="UP000011087">
    <property type="component" value="Unassembled WGS sequence"/>
</dbReference>
<keyword evidence="5 7" id="KW-0505">Motor protein</keyword>
<dbReference type="CDD" id="cd23767">
    <property type="entry name" value="IQCD"/>
    <property type="match status" value="1"/>
</dbReference>
<proteinExistence type="inferred from homology"/>
<evidence type="ECO:0000256" key="8">
    <source>
        <dbReference type="SAM" id="Coils"/>
    </source>
</evidence>
<dbReference type="GO" id="GO:0005524">
    <property type="term" value="F:ATP binding"/>
    <property type="evidence" value="ECO:0007669"/>
    <property type="project" value="UniProtKB-UniRule"/>
</dbReference>
<reference evidence="13" key="2">
    <citation type="submission" date="2012-11" db="EMBL/GenBank/DDBJ databases">
        <authorList>
            <person name="Kuo A."/>
            <person name="Curtis B.A."/>
            <person name="Tanifuji G."/>
            <person name="Burki F."/>
            <person name="Gruber A."/>
            <person name="Irimia M."/>
            <person name="Maruyama S."/>
            <person name="Arias M.C."/>
            <person name="Ball S.G."/>
            <person name="Gile G.H."/>
            <person name="Hirakawa Y."/>
            <person name="Hopkins J.F."/>
            <person name="Rensing S.A."/>
            <person name="Schmutz J."/>
            <person name="Symeonidi A."/>
            <person name="Elias M."/>
            <person name="Eveleigh R.J."/>
            <person name="Herman E.K."/>
            <person name="Klute M.J."/>
            <person name="Nakayama T."/>
            <person name="Obornik M."/>
            <person name="Reyes-Prieto A."/>
            <person name="Armbrust E.V."/>
            <person name="Aves S.J."/>
            <person name="Beiko R.G."/>
            <person name="Coutinho P."/>
            <person name="Dacks J.B."/>
            <person name="Durnford D.G."/>
            <person name="Fast N.M."/>
            <person name="Green B.R."/>
            <person name="Grisdale C."/>
            <person name="Hempe F."/>
            <person name="Henrissat B."/>
            <person name="Hoppner M.P."/>
            <person name="Ishida K.-I."/>
            <person name="Kim E."/>
            <person name="Koreny L."/>
            <person name="Kroth P.G."/>
            <person name="Liu Y."/>
            <person name="Malik S.-B."/>
            <person name="Maier U.G."/>
            <person name="McRose D."/>
            <person name="Mock T."/>
            <person name="Neilson J.A."/>
            <person name="Onodera N.T."/>
            <person name="Poole A.M."/>
            <person name="Pritham E.J."/>
            <person name="Richards T.A."/>
            <person name="Rocap G."/>
            <person name="Roy S.W."/>
            <person name="Sarai C."/>
            <person name="Schaack S."/>
            <person name="Shirato S."/>
            <person name="Slamovits C.H."/>
            <person name="Spencer D.F."/>
            <person name="Suzuki S."/>
            <person name="Worden A.Z."/>
            <person name="Zauner S."/>
            <person name="Barry K."/>
            <person name="Bell C."/>
            <person name="Bharti A.K."/>
            <person name="Crow J.A."/>
            <person name="Grimwood J."/>
            <person name="Kramer R."/>
            <person name="Lindquist E."/>
            <person name="Lucas S."/>
            <person name="Salamov A."/>
            <person name="McFadden G.I."/>
            <person name="Lane C.E."/>
            <person name="Keeling P.J."/>
            <person name="Gray M.W."/>
            <person name="Grigoriev I.V."/>
            <person name="Archibald J.M."/>
        </authorList>
    </citation>
    <scope>NUCLEOTIDE SEQUENCE</scope>
    <source>
        <strain evidence="13">CCMP2712</strain>
    </source>
</reference>
<dbReference type="HOGENOM" id="CLU_000192_7_2_1"/>
<dbReference type="PROSITE" id="PS50096">
    <property type="entry name" value="IQ"/>
    <property type="match status" value="1"/>
</dbReference>
<organism evidence="11">
    <name type="scientific">Guillardia theta (strain CCMP2712)</name>
    <name type="common">Cryptophyte</name>
    <dbReference type="NCBI Taxonomy" id="905079"/>
    <lineage>
        <taxon>Eukaryota</taxon>
        <taxon>Cryptophyceae</taxon>
        <taxon>Pyrenomonadales</taxon>
        <taxon>Geminigeraceae</taxon>
        <taxon>Guillardia</taxon>
    </lineage>
</organism>
<keyword evidence="2 7" id="KW-0547">Nucleotide-binding</keyword>
<evidence type="ECO:0000256" key="3">
    <source>
        <dbReference type="ARBA" id="ARBA00022840"/>
    </source>
</evidence>
<feature type="region of interest" description="Disordered" evidence="9">
    <location>
        <begin position="1065"/>
        <end position="1087"/>
    </location>
</feature>
<dbReference type="GO" id="GO:0016459">
    <property type="term" value="C:myosin complex"/>
    <property type="evidence" value="ECO:0007669"/>
    <property type="project" value="UniProtKB-KW"/>
</dbReference>
<dbReference type="CDD" id="cd00124">
    <property type="entry name" value="MYSc"/>
    <property type="match status" value="1"/>
</dbReference>
<dbReference type="Pfam" id="PF00612">
    <property type="entry name" value="IQ"/>
    <property type="match status" value="1"/>
</dbReference>
<dbReference type="GO" id="GO:0051015">
    <property type="term" value="F:actin filament binding"/>
    <property type="evidence" value="ECO:0007669"/>
    <property type="project" value="TreeGrafter"/>
</dbReference>
<keyword evidence="8" id="KW-0175">Coiled coil</keyword>
<dbReference type="GO" id="GO:0000146">
    <property type="term" value="F:microfilament motor activity"/>
    <property type="evidence" value="ECO:0007669"/>
    <property type="project" value="TreeGrafter"/>
</dbReference>
<dbReference type="RefSeq" id="XP_005826513.1">
    <property type="nucleotide sequence ID" value="XM_005826456.1"/>
</dbReference>
<evidence type="ECO:0000256" key="1">
    <source>
        <dbReference type="ARBA" id="ARBA00004229"/>
    </source>
</evidence>
<dbReference type="Gene3D" id="1.20.58.530">
    <property type="match status" value="1"/>
</dbReference>
<dbReference type="eggNOG" id="KOG0161">
    <property type="taxonomic scope" value="Eukaryota"/>
</dbReference>
<dbReference type="PANTHER" id="PTHR13140:SF706">
    <property type="entry name" value="DILUTE CLASS UNCONVENTIONAL MYOSIN, ISOFORM C"/>
    <property type="match status" value="1"/>
</dbReference>
<dbReference type="EMBL" id="JH993039">
    <property type="protein sequence ID" value="EKX39533.1"/>
    <property type="molecule type" value="Genomic_DNA"/>
</dbReference>
<evidence type="ECO:0000259" key="10">
    <source>
        <dbReference type="PROSITE" id="PS51456"/>
    </source>
</evidence>
<dbReference type="SMART" id="SM00015">
    <property type="entry name" value="IQ"/>
    <property type="match status" value="1"/>
</dbReference>
<reference evidence="12" key="3">
    <citation type="submission" date="2016-03" db="UniProtKB">
        <authorList>
            <consortium name="EnsemblProtists"/>
        </authorList>
    </citation>
    <scope>IDENTIFICATION</scope>
</reference>
<dbReference type="SUPFAM" id="SSF52540">
    <property type="entry name" value="P-loop containing nucleoside triphosphate hydrolases"/>
    <property type="match status" value="1"/>
</dbReference>
<dbReference type="PANTHER" id="PTHR13140">
    <property type="entry name" value="MYOSIN"/>
    <property type="match status" value="1"/>
</dbReference>
<dbReference type="InterPro" id="IPR027417">
    <property type="entry name" value="P-loop_NTPase"/>
</dbReference>
<dbReference type="STRING" id="905079.L1ITH2"/>
<gene>
    <name evidence="11" type="ORF">GUITHDRAFT_114434</name>
</gene>
<dbReference type="OMA" id="GIDDVQC"/>
<keyword evidence="3 7" id="KW-0067">ATP-binding</keyword>
<feature type="region of interest" description="Disordered" evidence="9">
    <location>
        <begin position="849"/>
        <end position="882"/>
    </location>
</feature>
<dbReference type="Gene3D" id="1.10.10.820">
    <property type="match status" value="1"/>
</dbReference>
<dbReference type="PRINTS" id="PR00193">
    <property type="entry name" value="MYOSINHEAVY"/>
</dbReference>
<keyword evidence="6 7" id="KW-0009">Actin-binding</keyword>
<evidence type="ECO:0000256" key="6">
    <source>
        <dbReference type="ARBA" id="ARBA00023203"/>
    </source>
</evidence>
<dbReference type="PaxDb" id="55529-EKX39533"/>
<dbReference type="SMART" id="SM00242">
    <property type="entry name" value="MYSc"/>
    <property type="match status" value="1"/>
</dbReference>
<evidence type="ECO:0000256" key="5">
    <source>
        <dbReference type="ARBA" id="ARBA00023175"/>
    </source>
</evidence>
<dbReference type="Gene3D" id="1.20.5.4820">
    <property type="match status" value="1"/>
</dbReference>
<evidence type="ECO:0000256" key="7">
    <source>
        <dbReference type="PROSITE-ProRule" id="PRU00782"/>
    </source>
</evidence>
<dbReference type="Gene3D" id="3.40.850.10">
    <property type="entry name" value="Kinesin motor domain"/>
    <property type="match status" value="1"/>
</dbReference>
<dbReference type="OrthoDB" id="6108017at2759"/>
<sequence length="1198" mass="137198">MEVGSNGAVGEISNDISQKKRTSSYKDNRLLVTSRIWLKVSDLRWVAGTVESVDEKNLTIRTEDGMLVSVPRGSNRISQRTPPGMVAIDDLTALPDLDEPNMLDSLCQRYLQHKIYTRTGPILVGMNPWQDLRLYAPEVLHSYRKQQMNSMPPHVFAVSETAFANLQAERKDQTILVSGDSGSGKTESTKFMMQYLAAVANHTQKTANIEQRVLQCNPVLEAFGNAKTLRNDNSSRFGKYIDINFDSSFAISGAKIDTYLLEKSRVVSQQPGERNFHIFYQLCSQVGKDAYFSNILALRPAEDFNYLYQGAHVTVSYKAANSFENTVEAFMAIGIPQNEQEEIFKVIGAVMHMGNIKISSDKDGNSVIDPNSTDAINCTRLLGCSHHDLINALMQRQIQAGILGSGDNYLVAQTCQQAMDARDALARALYEHMFSALVQRINVSFGMVNNELNGTSQKNHKIISILDIFGFEHFKTNYFEQMCINYANEKLQGHFNEYNFSLEVIEYQREQIDWSYSDFKFETNTKCIELIEGKRNGLFALLDEQCIMPNGSDSTFCTKIQQEFASHPHFSVVKMSSSQFQIKHYAADVIYDANGFCFKNKDPVQPALVSLMCNQTSPFVKELFKRFVHNDLSSIAGSPTRGRSTIIFESVTMQFKRQLGDLMARINAAQPHFVRCINPNSQKMPKLIEPEMILDQLRCSGLMEAVRVSRAGFPVRILHEDFIYRYSILVQPINISEDRLNVIEMIRQMKISIENFRVGLTKVFLRRAVHERMEEDRSRLLVREASTIQRVCRGHMARKLFRKIKKMRNDAARALQGQSRMAINRIKYAMLLKKRYEALRIAAENAKLAESQEKEREKERELVKEQERKEVRAPPPPAPVVPVKEVARPANDVIVAPREIPFQQTPEATYISDLLWSIRTSANSFDIDTKKKEIEAKMAKNSGWYQDVLKACESLLQEKQDFLTEIKNLHATVDHNAKNKVDVLTKEIVGKNSEIHQLTQWLVEARAHAKDPIYVRRQLEEQFQMKISSQNRVIEEVVRQLELTKAELRWKEAENADLVNRVSRQMASSSGPRIDPHDGRLYSSAQQYSSSRNSFDGEFSPFRSTSGISQEHLKAAMPSDPLMRSKDERIRELSRQLEEQQRRYVTMEQQLSSELQQRNAMMHEVIREKDMKLEEMGIRLYMLTEAAMRQKDRQLNGW</sequence>
<dbReference type="GO" id="GO:0016020">
    <property type="term" value="C:membrane"/>
    <property type="evidence" value="ECO:0007669"/>
    <property type="project" value="TreeGrafter"/>
</dbReference>
<protein>
    <submittedName>
        <fullName evidence="11">Myosin</fullName>
    </submittedName>
</protein>
<evidence type="ECO:0000256" key="4">
    <source>
        <dbReference type="ARBA" id="ARBA00023123"/>
    </source>
</evidence>
<evidence type="ECO:0000313" key="11">
    <source>
        <dbReference type="EMBL" id="EKX39533.1"/>
    </source>
</evidence>
<feature type="coiled-coil region" evidence="8">
    <location>
        <begin position="1123"/>
        <end position="1157"/>
    </location>
</feature>
<dbReference type="InterPro" id="IPR001609">
    <property type="entry name" value="Myosin_head_motor_dom-like"/>
</dbReference>
<dbReference type="InterPro" id="IPR036961">
    <property type="entry name" value="Kinesin_motor_dom_sf"/>
</dbReference>
<comment type="subcellular location">
    <subcellularLocation>
        <location evidence="1">Plastid</location>
        <location evidence="1">Chloroplast</location>
    </subcellularLocation>
</comment>
<feature type="region of interest" description="Actin-binding" evidence="7">
    <location>
        <begin position="659"/>
        <end position="681"/>
    </location>
</feature>
<dbReference type="Pfam" id="PF00063">
    <property type="entry name" value="Myosin_head"/>
    <property type="match status" value="1"/>
</dbReference>
<dbReference type="GO" id="GO:0007015">
    <property type="term" value="P:actin filament organization"/>
    <property type="evidence" value="ECO:0007669"/>
    <property type="project" value="TreeGrafter"/>
</dbReference>
<keyword evidence="4 7" id="KW-0518">Myosin</keyword>
<feature type="compositionally biased region" description="Basic and acidic residues" evidence="9">
    <location>
        <begin position="850"/>
        <end position="872"/>
    </location>
</feature>
<dbReference type="Gene3D" id="1.20.120.720">
    <property type="entry name" value="Myosin VI head, motor domain, U50 subdomain"/>
    <property type="match status" value="1"/>
</dbReference>
<evidence type="ECO:0000313" key="13">
    <source>
        <dbReference type="Proteomes" id="UP000011087"/>
    </source>
</evidence>
<evidence type="ECO:0000256" key="9">
    <source>
        <dbReference type="SAM" id="MobiDB-lite"/>
    </source>
</evidence>
<dbReference type="KEGG" id="gtt:GUITHDRAFT_114434"/>
<name>L1ITH2_GUITC</name>
<dbReference type="GeneID" id="17296190"/>
<accession>L1ITH2</accession>
<dbReference type="EnsemblProtists" id="EKX39533">
    <property type="protein sequence ID" value="EKX39533"/>
    <property type="gene ID" value="GUITHDRAFT_114434"/>
</dbReference>
<keyword evidence="13" id="KW-1185">Reference proteome</keyword>